<keyword evidence="2" id="KW-1185">Reference proteome</keyword>
<evidence type="ECO:0000313" key="1">
    <source>
        <dbReference type="EMBL" id="RUS89330.1"/>
    </source>
</evidence>
<name>A0A3S1CCY4_ELYCH</name>
<gene>
    <name evidence="1" type="ORF">EGW08_002937</name>
</gene>
<organism evidence="1 2">
    <name type="scientific">Elysia chlorotica</name>
    <name type="common">Eastern emerald elysia</name>
    <name type="synonym">Sea slug</name>
    <dbReference type="NCBI Taxonomy" id="188477"/>
    <lineage>
        <taxon>Eukaryota</taxon>
        <taxon>Metazoa</taxon>
        <taxon>Spiralia</taxon>
        <taxon>Lophotrochozoa</taxon>
        <taxon>Mollusca</taxon>
        <taxon>Gastropoda</taxon>
        <taxon>Heterobranchia</taxon>
        <taxon>Euthyneura</taxon>
        <taxon>Panpulmonata</taxon>
        <taxon>Sacoglossa</taxon>
        <taxon>Placobranchoidea</taxon>
        <taxon>Plakobranchidae</taxon>
        <taxon>Elysia</taxon>
    </lineage>
</organism>
<dbReference type="Proteomes" id="UP000271974">
    <property type="component" value="Unassembled WGS sequence"/>
</dbReference>
<dbReference type="EMBL" id="RQTK01000059">
    <property type="protein sequence ID" value="RUS89330.1"/>
    <property type="molecule type" value="Genomic_DNA"/>
</dbReference>
<feature type="non-terminal residue" evidence="1">
    <location>
        <position position="1"/>
    </location>
</feature>
<comment type="caution">
    <text evidence="1">The sequence shown here is derived from an EMBL/GenBank/DDBJ whole genome shotgun (WGS) entry which is preliminary data.</text>
</comment>
<sequence length="356" mass="37919">QGPAELSRRLGHVLACAEELLHRTLASLESLAKTLMEEKEEGADEEQQAGLQSSASYKLLQGLVSSVASVVDSSTLLFESVDVTIQGGCSDTKRLEKCSELIHRSCKRLLSALSGTYSIPAHDTTRQSSTLPEKLNRISNLEKLSDKDKSHSQRSSSQVFCDTERLSVITTVSSVATTMSSISLASSVSSITDLSSVFSSSGSSTILSSFSSGSYSIASTTDSVLSPKKLSSSMLSPSKTLSGDVITTGGSMDKRDTTAIIIDQVEITLLSQSHLQQLDSAAQEVSMATALFVEYVHKISGLANQDRMGMVTPRGRRLLPKSPEKTVVTPAMGAAHIKKLSVKKTIALAIKEPKGM</sequence>
<protein>
    <submittedName>
        <fullName evidence="1">Uncharacterized protein</fullName>
    </submittedName>
</protein>
<evidence type="ECO:0000313" key="2">
    <source>
        <dbReference type="Proteomes" id="UP000271974"/>
    </source>
</evidence>
<reference evidence="1 2" key="1">
    <citation type="submission" date="2019-01" db="EMBL/GenBank/DDBJ databases">
        <title>A draft genome assembly of the solar-powered sea slug Elysia chlorotica.</title>
        <authorList>
            <person name="Cai H."/>
            <person name="Li Q."/>
            <person name="Fang X."/>
            <person name="Li J."/>
            <person name="Curtis N.E."/>
            <person name="Altenburger A."/>
            <person name="Shibata T."/>
            <person name="Feng M."/>
            <person name="Maeda T."/>
            <person name="Schwartz J.A."/>
            <person name="Shigenobu S."/>
            <person name="Lundholm N."/>
            <person name="Nishiyama T."/>
            <person name="Yang H."/>
            <person name="Hasebe M."/>
            <person name="Li S."/>
            <person name="Pierce S.K."/>
            <person name="Wang J."/>
        </authorList>
    </citation>
    <scope>NUCLEOTIDE SEQUENCE [LARGE SCALE GENOMIC DNA]</scope>
    <source>
        <strain evidence="1">EC2010</strain>
        <tissue evidence="1">Whole organism of an adult</tissue>
    </source>
</reference>
<dbReference type="AlphaFoldDB" id="A0A3S1CCY4"/>
<proteinExistence type="predicted"/>
<accession>A0A3S1CCY4</accession>